<evidence type="ECO:0000256" key="4">
    <source>
        <dbReference type="PROSITE-ProRule" id="PRU00175"/>
    </source>
</evidence>
<evidence type="ECO:0000259" key="5">
    <source>
        <dbReference type="PROSITE" id="PS50089"/>
    </source>
</evidence>
<organism evidence="6 7">
    <name type="scientific">Mya arenaria</name>
    <name type="common">Soft-shell clam</name>
    <dbReference type="NCBI Taxonomy" id="6604"/>
    <lineage>
        <taxon>Eukaryota</taxon>
        <taxon>Metazoa</taxon>
        <taxon>Spiralia</taxon>
        <taxon>Lophotrochozoa</taxon>
        <taxon>Mollusca</taxon>
        <taxon>Bivalvia</taxon>
        <taxon>Autobranchia</taxon>
        <taxon>Heteroconchia</taxon>
        <taxon>Euheterodonta</taxon>
        <taxon>Imparidentia</taxon>
        <taxon>Neoheterodontei</taxon>
        <taxon>Myida</taxon>
        <taxon>Myoidea</taxon>
        <taxon>Myidae</taxon>
        <taxon>Mya</taxon>
    </lineage>
</organism>
<dbReference type="SUPFAM" id="SSF57850">
    <property type="entry name" value="RING/U-box"/>
    <property type="match status" value="1"/>
</dbReference>
<dbReference type="PANTHER" id="PTHR10044:SF139">
    <property type="entry name" value="DEATH-ASSOCIATED INHIBITOR OF APOPTOSIS 2"/>
    <property type="match status" value="1"/>
</dbReference>
<sequence>MEYAIFVSRLTSFKNWPSGHVVSPNALARAGLFYTAGKSEMTLGLSTHDILLNTERQMSADDNEVTAPGIPSQSNVSLEAKQTDALDDNNHCRICLDNRSIIVFLPCGHLVSCAECAPALKLCPICRADIRGTVRAFLP</sequence>
<feature type="domain" description="RING-type" evidence="5">
    <location>
        <begin position="92"/>
        <end position="127"/>
    </location>
</feature>
<dbReference type="SMART" id="SM00184">
    <property type="entry name" value="RING"/>
    <property type="match status" value="1"/>
</dbReference>
<dbReference type="PROSITE" id="PS50089">
    <property type="entry name" value="ZF_RING_2"/>
    <property type="match status" value="1"/>
</dbReference>
<keyword evidence="2 4" id="KW-0479">Metal-binding</keyword>
<accession>A0ABY7EFX1</accession>
<evidence type="ECO:0000313" key="6">
    <source>
        <dbReference type="EMBL" id="WAR07990.1"/>
    </source>
</evidence>
<dbReference type="InterPro" id="IPR001370">
    <property type="entry name" value="BIR_rpt"/>
</dbReference>
<keyword evidence="7" id="KW-1185">Reference proteome</keyword>
<dbReference type="EMBL" id="CP111017">
    <property type="protein sequence ID" value="WAR07990.1"/>
    <property type="molecule type" value="Genomic_DNA"/>
</dbReference>
<dbReference type="Pfam" id="PF13920">
    <property type="entry name" value="zf-C3HC4_3"/>
    <property type="match status" value="1"/>
</dbReference>
<gene>
    <name evidence="6" type="ORF">MAR_017948</name>
</gene>
<dbReference type="Gene3D" id="1.10.1170.10">
    <property type="entry name" value="Inhibitor Of Apoptosis Protein (2mihbC-IAP-1), Chain A"/>
    <property type="match status" value="1"/>
</dbReference>
<dbReference type="PANTHER" id="PTHR10044">
    <property type="entry name" value="INHIBITOR OF APOPTOSIS"/>
    <property type="match status" value="1"/>
</dbReference>
<keyword evidence="3" id="KW-0862">Zinc</keyword>
<dbReference type="PROSITE" id="PS50143">
    <property type="entry name" value="BIR_REPEAT_2"/>
    <property type="match status" value="1"/>
</dbReference>
<dbReference type="SUPFAM" id="SSF57924">
    <property type="entry name" value="Inhibitor of apoptosis (IAP) repeat"/>
    <property type="match status" value="1"/>
</dbReference>
<evidence type="ECO:0000313" key="7">
    <source>
        <dbReference type="Proteomes" id="UP001164746"/>
    </source>
</evidence>
<dbReference type="Proteomes" id="UP001164746">
    <property type="component" value="Chromosome 6"/>
</dbReference>
<reference evidence="6" key="1">
    <citation type="submission" date="2022-11" db="EMBL/GenBank/DDBJ databases">
        <title>Centuries of genome instability and evolution in soft-shell clam transmissible cancer (bioRxiv).</title>
        <authorList>
            <person name="Hart S.F.M."/>
            <person name="Yonemitsu M.A."/>
            <person name="Giersch R.M."/>
            <person name="Beal B.F."/>
            <person name="Arriagada G."/>
            <person name="Davis B.W."/>
            <person name="Ostrander E.A."/>
            <person name="Goff S.P."/>
            <person name="Metzger M.J."/>
        </authorList>
    </citation>
    <scope>NUCLEOTIDE SEQUENCE</scope>
    <source>
        <strain evidence="6">MELC-2E11</strain>
        <tissue evidence="6">Siphon/mantle</tissue>
    </source>
</reference>
<dbReference type="InterPro" id="IPR050784">
    <property type="entry name" value="IAP"/>
</dbReference>
<evidence type="ECO:0000256" key="2">
    <source>
        <dbReference type="ARBA" id="ARBA00022771"/>
    </source>
</evidence>
<name>A0ABY7EFX1_MYAAR</name>
<evidence type="ECO:0000256" key="1">
    <source>
        <dbReference type="ARBA" id="ARBA00006672"/>
    </source>
</evidence>
<dbReference type="Gene3D" id="3.30.40.10">
    <property type="entry name" value="Zinc/RING finger domain, C3HC4 (zinc finger)"/>
    <property type="match status" value="1"/>
</dbReference>
<keyword evidence="2 4" id="KW-0863">Zinc-finger</keyword>
<proteinExistence type="inferred from homology"/>
<evidence type="ECO:0000256" key="3">
    <source>
        <dbReference type="ARBA" id="ARBA00022833"/>
    </source>
</evidence>
<comment type="similarity">
    <text evidence="1">Belongs to the IAP family.</text>
</comment>
<dbReference type="InterPro" id="IPR013083">
    <property type="entry name" value="Znf_RING/FYVE/PHD"/>
</dbReference>
<protein>
    <submittedName>
        <fullName evidence="6">BIR7B-like protein</fullName>
    </submittedName>
</protein>
<dbReference type="InterPro" id="IPR001841">
    <property type="entry name" value="Znf_RING"/>
</dbReference>